<gene>
    <name evidence="1" type="ORF">GTGU_01872</name>
</gene>
<dbReference type="Pfam" id="PF11692">
    <property type="entry name" value="DUF3289"/>
    <property type="match status" value="1"/>
</dbReference>
<sequence>MEVVNDFSASMYLPRTLFETVARFDDTTADDMQCGDMSDQDLFSLGLSDISAKVDPYRLIHYDFPMTYQMDSIYNTSVSGRKISRDECIDILFTEMKDLVQMFSFWGAYKALIVELIDHFRHRNGSGFYSQRLNLAFHERINSYFVDNPRLIIEGIIRDEFNSKPDSIHLPSLLNSIKRSLLESKLPKFDSRIDRINGLGISVHDIAVQKITLVNLQRYAMGWSA</sequence>
<dbReference type="EMBL" id="JMTB01000062">
    <property type="protein sequence ID" value="KFC07488.1"/>
    <property type="molecule type" value="Genomic_DNA"/>
</dbReference>
<accession>A0A085AB93</accession>
<keyword evidence="2" id="KW-1185">Reference proteome</keyword>
<proteinExistence type="predicted"/>
<dbReference type="NCBIfam" id="TIGR03034">
    <property type="entry name" value="YPO3983 family protein"/>
    <property type="match status" value="1"/>
</dbReference>
<evidence type="ECO:0000313" key="2">
    <source>
        <dbReference type="Proteomes" id="UP000028630"/>
    </source>
</evidence>
<reference evidence="2" key="1">
    <citation type="submission" date="2014-05" db="EMBL/GenBank/DDBJ databases">
        <title>ATOL: Assembling a taxonomically balanced genome-scale reconstruction of the evolutionary history of the Enterobacteriaceae.</title>
        <authorList>
            <person name="Plunkett G. III"/>
            <person name="Neeno-Eckwall E.C."/>
            <person name="Glasner J.D."/>
            <person name="Perna N.T."/>
        </authorList>
    </citation>
    <scope>NUCLEOTIDE SEQUENCE [LARGE SCALE GENOMIC DNA]</scope>
    <source>
        <strain evidence="2">ATCC 49490</strain>
    </source>
</reference>
<evidence type="ECO:0000313" key="1">
    <source>
        <dbReference type="EMBL" id="KFC07488.1"/>
    </source>
</evidence>
<protein>
    <submittedName>
        <fullName evidence="1">Uncharacterized DUF3289 family protein</fullName>
    </submittedName>
</protein>
<dbReference type="AlphaFoldDB" id="A0A085AB93"/>
<name>A0A085AB93_9ENTR</name>
<organism evidence="1 2">
    <name type="scientific">Trabulsiella guamensis ATCC 49490</name>
    <dbReference type="NCBI Taxonomy" id="1005994"/>
    <lineage>
        <taxon>Bacteria</taxon>
        <taxon>Pseudomonadati</taxon>
        <taxon>Pseudomonadota</taxon>
        <taxon>Gammaproteobacteria</taxon>
        <taxon>Enterobacterales</taxon>
        <taxon>Enterobacteriaceae</taxon>
        <taxon>Trabulsiella</taxon>
    </lineage>
</organism>
<comment type="caution">
    <text evidence="1">The sequence shown here is derived from an EMBL/GenBank/DDBJ whole genome shotgun (WGS) entry which is preliminary data.</text>
</comment>
<dbReference type="Proteomes" id="UP000028630">
    <property type="component" value="Unassembled WGS sequence"/>
</dbReference>
<dbReference type="InterPro" id="IPR017483">
    <property type="entry name" value="CHP03034"/>
</dbReference>
<dbReference type="eggNOG" id="COG0739">
    <property type="taxonomic scope" value="Bacteria"/>
</dbReference>